<protein>
    <submittedName>
        <fullName evidence="1">(rape) hypothetical protein</fullName>
    </submittedName>
</protein>
<accession>A0A816P054</accession>
<dbReference type="EMBL" id="HG994363">
    <property type="protein sequence ID" value="CAF2042395.1"/>
    <property type="molecule type" value="Genomic_DNA"/>
</dbReference>
<reference evidence="1" key="1">
    <citation type="submission" date="2021-01" db="EMBL/GenBank/DDBJ databases">
        <authorList>
            <consortium name="Genoscope - CEA"/>
            <person name="William W."/>
        </authorList>
    </citation>
    <scope>NUCLEOTIDE SEQUENCE</scope>
</reference>
<proteinExistence type="predicted"/>
<evidence type="ECO:0000313" key="1">
    <source>
        <dbReference type="EMBL" id="CAF2042395.1"/>
    </source>
</evidence>
<gene>
    <name evidence="1" type="ORF">DARMORV10_A09P25610.1</name>
</gene>
<dbReference type="Proteomes" id="UP001295469">
    <property type="component" value="Chromosome A09"/>
</dbReference>
<name>A0A816P054_BRANA</name>
<sequence>MGSPHFSGVSASTVLCRKVRPWHKARTLNAKICIL</sequence>
<organism evidence="1">
    <name type="scientific">Brassica napus</name>
    <name type="common">Rape</name>
    <dbReference type="NCBI Taxonomy" id="3708"/>
    <lineage>
        <taxon>Eukaryota</taxon>
        <taxon>Viridiplantae</taxon>
        <taxon>Streptophyta</taxon>
        <taxon>Embryophyta</taxon>
        <taxon>Tracheophyta</taxon>
        <taxon>Spermatophyta</taxon>
        <taxon>Magnoliopsida</taxon>
        <taxon>eudicotyledons</taxon>
        <taxon>Gunneridae</taxon>
        <taxon>Pentapetalae</taxon>
        <taxon>rosids</taxon>
        <taxon>malvids</taxon>
        <taxon>Brassicales</taxon>
        <taxon>Brassicaceae</taxon>
        <taxon>Brassiceae</taxon>
        <taxon>Brassica</taxon>
    </lineage>
</organism>
<dbReference type="AlphaFoldDB" id="A0A816P054"/>